<keyword evidence="1" id="KW-1133">Transmembrane helix</keyword>
<evidence type="ECO:0000313" key="3">
    <source>
        <dbReference type="EMBL" id="ORV56987.1"/>
    </source>
</evidence>
<dbReference type="OrthoDB" id="1814561at2"/>
<sequence>MFSVVPYRWVRISLSAVALILLAWLCVLAVQPSAAGALPAWVSWFGRPGSWPTVAIVVAVLVALCALTFRTRGVRRSPNVPIAVVAGLAATAAVLGFSSYWECHDTTHPAFFQPLTWTAALVKGGVGDMTLNGHVCPKTTSAALVVGRLAALGAIFTGLAGVVIALFRSQVDRLRASRAGAVTVVVGIDDDTRSMVSSIAATLDRRSTLVVVTGGPDEPGEQEARLQGGRVVSVDFNAPETLESLSLWRNLERLYLMSADPATNLTWLDAITRALAVVGHKQRLPLIVRIDDPWQAEAWRAQQLGGSDTRWAADAVGKYEVTARRLLDNVTAAEAVQRVFICGTTPLTLALCADLTRRKLEYDYYAAPGEAALPSLTLVGEDAEEYLQDHEFHRRQLGFVSTGPDIEAAPHAPTVSTLMRLIGDGETERNAVIFVDDQPRGPSASTSTGTRLAARFPNMPVYCWDSDARLADDPAIVGRLRTYGLALDVPEGQAQDAWERAARLIHERYVASLGPQTPHSPARLPWDRLEEFWRGSNRRQVRNALWMVEQIAGHTWNTWGSPPTPLRAQDMAGLPPIEQLARMGFDRDAAMKMARAEHEDWCRYYRRNGWRYGAVRDDAKRIHDKLVDWSVIESDPEMLNTAVNSLAATLWSLRQLGYRSRPLWQPFRRVGLVTAEQRSTPWTWTSQSGETMRADAGDWEVRADGQSWSVRDDIFRATHEHVEGRQWRRRGKVLARPAQPGETIETLEGPTTAADGDWVVRGADGEQWPVPADEFAQRYAEDT</sequence>
<dbReference type="EMBL" id="LQOW01000031">
    <property type="protein sequence ID" value="ORV56987.1"/>
    <property type="molecule type" value="Genomic_DNA"/>
</dbReference>
<gene>
    <name evidence="3" type="ORF">AWC06_02010</name>
</gene>
<keyword evidence="1" id="KW-0812">Transmembrane</keyword>
<evidence type="ECO:0000313" key="4">
    <source>
        <dbReference type="Proteomes" id="UP000194000"/>
    </source>
</evidence>
<evidence type="ECO:0000259" key="2">
    <source>
        <dbReference type="Pfam" id="PF02026"/>
    </source>
</evidence>
<accession>A0A1X1UJK9</accession>
<keyword evidence="4" id="KW-1185">Reference proteome</keyword>
<name>A0A1X1UJK9_9MYCO</name>
<organism evidence="3 4">
    <name type="scientific">Mycobacterium fragae</name>
    <dbReference type="NCBI Taxonomy" id="1260918"/>
    <lineage>
        <taxon>Bacteria</taxon>
        <taxon>Bacillati</taxon>
        <taxon>Actinomycetota</taxon>
        <taxon>Actinomycetes</taxon>
        <taxon>Mycobacteriales</taxon>
        <taxon>Mycobacteriaceae</taxon>
        <taxon>Mycobacterium</taxon>
    </lineage>
</organism>
<dbReference type="AlphaFoldDB" id="A0A1X1UJK9"/>
<feature type="transmembrane region" description="Helical" evidence="1">
    <location>
        <begin position="81"/>
        <end position="101"/>
    </location>
</feature>
<keyword evidence="1" id="KW-0472">Membrane</keyword>
<dbReference type="Gene3D" id="6.20.350.10">
    <property type="match status" value="1"/>
</dbReference>
<dbReference type="STRING" id="1260918.AWC06_02010"/>
<proteinExistence type="predicted"/>
<dbReference type="InterPro" id="IPR003032">
    <property type="entry name" value="Ryanodine_rcpt"/>
</dbReference>
<feature type="transmembrane region" description="Helical" evidence="1">
    <location>
        <begin position="149"/>
        <end position="167"/>
    </location>
</feature>
<feature type="transmembrane region" description="Helical" evidence="1">
    <location>
        <begin position="51"/>
        <end position="69"/>
    </location>
</feature>
<dbReference type="Proteomes" id="UP000194000">
    <property type="component" value="Unassembled WGS sequence"/>
</dbReference>
<comment type="caution">
    <text evidence="3">The sequence shown here is derived from an EMBL/GenBank/DDBJ whole genome shotgun (WGS) entry which is preliminary data.</text>
</comment>
<evidence type="ECO:0000256" key="1">
    <source>
        <dbReference type="SAM" id="Phobius"/>
    </source>
</evidence>
<reference evidence="3 4" key="1">
    <citation type="submission" date="2016-01" db="EMBL/GenBank/DDBJ databases">
        <title>The new phylogeny of the genus Mycobacterium.</title>
        <authorList>
            <person name="Tarcisio F."/>
            <person name="Conor M."/>
            <person name="Antonella G."/>
            <person name="Elisabetta G."/>
            <person name="Giulia F.S."/>
            <person name="Sara T."/>
            <person name="Anna F."/>
            <person name="Clotilde B."/>
            <person name="Roberto B."/>
            <person name="Veronica D.S."/>
            <person name="Fabio R."/>
            <person name="Monica P."/>
            <person name="Olivier J."/>
            <person name="Enrico T."/>
            <person name="Nicola S."/>
        </authorList>
    </citation>
    <scope>NUCLEOTIDE SEQUENCE [LARGE SCALE GENOMIC DNA]</scope>
    <source>
        <strain evidence="3 4">DSM 45731</strain>
    </source>
</reference>
<feature type="domain" description="Ryanodine receptor Ryr" evidence="2">
    <location>
        <begin position="590"/>
        <end position="658"/>
    </location>
</feature>
<dbReference type="Pfam" id="PF02026">
    <property type="entry name" value="RyR"/>
    <property type="match status" value="1"/>
</dbReference>
<protein>
    <recommendedName>
        <fullName evidence="2">Ryanodine receptor Ryr domain-containing protein</fullName>
    </recommendedName>
</protein>